<dbReference type="Proteomes" id="UP001221757">
    <property type="component" value="Unassembled WGS sequence"/>
</dbReference>
<name>A0AAD7G3Y4_MYCRO</name>
<proteinExistence type="predicted"/>
<evidence type="ECO:0000256" key="1">
    <source>
        <dbReference type="SAM" id="MobiDB-lite"/>
    </source>
</evidence>
<gene>
    <name evidence="2" type="ORF">B0H17DRAFT_1185808</name>
</gene>
<dbReference type="EMBL" id="JARKIE010000292">
    <property type="protein sequence ID" value="KAJ7657123.1"/>
    <property type="molecule type" value="Genomic_DNA"/>
</dbReference>
<reference evidence="2" key="1">
    <citation type="submission" date="2023-03" db="EMBL/GenBank/DDBJ databases">
        <title>Massive genome expansion in bonnet fungi (Mycena s.s.) driven by repeated elements and novel gene families across ecological guilds.</title>
        <authorList>
            <consortium name="Lawrence Berkeley National Laboratory"/>
            <person name="Harder C.B."/>
            <person name="Miyauchi S."/>
            <person name="Viragh M."/>
            <person name="Kuo A."/>
            <person name="Thoen E."/>
            <person name="Andreopoulos B."/>
            <person name="Lu D."/>
            <person name="Skrede I."/>
            <person name="Drula E."/>
            <person name="Henrissat B."/>
            <person name="Morin E."/>
            <person name="Kohler A."/>
            <person name="Barry K."/>
            <person name="LaButti K."/>
            <person name="Morin E."/>
            <person name="Salamov A."/>
            <person name="Lipzen A."/>
            <person name="Mereny Z."/>
            <person name="Hegedus B."/>
            <person name="Baldrian P."/>
            <person name="Stursova M."/>
            <person name="Weitz H."/>
            <person name="Taylor A."/>
            <person name="Grigoriev I.V."/>
            <person name="Nagy L.G."/>
            <person name="Martin F."/>
            <person name="Kauserud H."/>
        </authorList>
    </citation>
    <scope>NUCLEOTIDE SEQUENCE</scope>
    <source>
        <strain evidence="2">CBHHK067</strain>
    </source>
</reference>
<accession>A0AAD7G3Y4</accession>
<protein>
    <submittedName>
        <fullName evidence="2">Uncharacterized protein</fullName>
    </submittedName>
</protein>
<evidence type="ECO:0000313" key="2">
    <source>
        <dbReference type="EMBL" id="KAJ7657123.1"/>
    </source>
</evidence>
<feature type="compositionally biased region" description="Basic residues" evidence="1">
    <location>
        <begin position="98"/>
        <end position="107"/>
    </location>
</feature>
<sequence>MSVVYRTVKGAHLKDLPEQLVGAARDGAVLAAPPDTAQVAACACISCLDEICHALRCFEVFWILTCREMVSGSSGVDGDQDVAKPTLEVNLKPSKSSGSRRTRGRKLHVIDDASQGPANASERESRCESQEDDVVVGGKEDGINYREQKPLAVLGAKDPAAFAWPIIVDWEHKEPSVGRVAYTRILEAVAERCHKGHVSILQDPVVIRQASPSFPIGTRHFSRLQYTEQIANHNQPRQVLDVQVHDCRDIGGIECAGTLGLWNVAREDMEEEAKSNAGEESSNGTGPSVMAYFTVMGSRDQTELKRTSSFLNGGWRSREGLSMFPRPKSSKRRNNSPNLVRWAAQIWFTRRAAGDIIVENVSARGFQSRMRGTTVSRHKGDPAKLFRHLQQVNFGADLATRILRVNGRLRDPFRAEPVPSP</sequence>
<evidence type="ECO:0000313" key="3">
    <source>
        <dbReference type="Proteomes" id="UP001221757"/>
    </source>
</evidence>
<dbReference type="AlphaFoldDB" id="A0AAD7G3Y4"/>
<feature type="region of interest" description="Disordered" evidence="1">
    <location>
        <begin position="88"/>
        <end position="133"/>
    </location>
</feature>
<organism evidence="2 3">
    <name type="scientific">Mycena rosella</name>
    <name type="common">Pink bonnet</name>
    <name type="synonym">Agaricus rosellus</name>
    <dbReference type="NCBI Taxonomy" id="1033263"/>
    <lineage>
        <taxon>Eukaryota</taxon>
        <taxon>Fungi</taxon>
        <taxon>Dikarya</taxon>
        <taxon>Basidiomycota</taxon>
        <taxon>Agaricomycotina</taxon>
        <taxon>Agaricomycetes</taxon>
        <taxon>Agaricomycetidae</taxon>
        <taxon>Agaricales</taxon>
        <taxon>Marasmiineae</taxon>
        <taxon>Mycenaceae</taxon>
        <taxon>Mycena</taxon>
    </lineage>
</organism>
<keyword evidence="3" id="KW-1185">Reference proteome</keyword>
<comment type="caution">
    <text evidence="2">The sequence shown here is derived from an EMBL/GenBank/DDBJ whole genome shotgun (WGS) entry which is preliminary data.</text>
</comment>